<dbReference type="InterPro" id="IPR000847">
    <property type="entry name" value="LysR_HTH_N"/>
</dbReference>
<keyword evidence="4" id="KW-0804">Transcription</keyword>
<evidence type="ECO:0000256" key="1">
    <source>
        <dbReference type="ARBA" id="ARBA00009437"/>
    </source>
</evidence>
<reference evidence="6 7" key="1">
    <citation type="journal article" date="2013" name="Int. J. Syst. Evol. Microbiol.">
        <title>Roseomonas aerophila sp. nov., isolated from air.</title>
        <authorList>
            <person name="Kim S.J."/>
            <person name="Weon H.Y."/>
            <person name="Ahn J.H."/>
            <person name="Hong S.B."/>
            <person name="Seok S.J."/>
            <person name="Whang K.S."/>
            <person name="Kwon S.W."/>
        </authorList>
    </citation>
    <scope>NUCLEOTIDE SEQUENCE [LARGE SCALE GENOMIC DNA]</scope>
    <source>
        <strain evidence="6 7">NBRC 108923</strain>
    </source>
</reference>
<dbReference type="Gene3D" id="1.10.10.10">
    <property type="entry name" value="Winged helix-like DNA-binding domain superfamily/Winged helix DNA-binding domain"/>
    <property type="match status" value="1"/>
</dbReference>
<comment type="caution">
    <text evidence="6">The sequence shown here is derived from an EMBL/GenBank/DDBJ whole genome shotgun (WGS) entry which is preliminary data.</text>
</comment>
<dbReference type="PROSITE" id="PS50931">
    <property type="entry name" value="HTH_LYSR"/>
    <property type="match status" value="1"/>
</dbReference>
<evidence type="ECO:0000313" key="7">
    <source>
        <dbReference type="Proteomes" id="UP000626026"/>
    </source>
</evidence>
<accession>A0ABR7RFP4</accession>
<dbReference type="PANTHER" id="PTHR30427">
    <property type="entry name" value="TRANSCRIPTIONAL ACTIVATOR PROTEIN LYSR"/>
    <property type="match status" value="1"/>
</dbReference>
<dbReference type="EMBL" id="JACTVA010000001">
    <property type="protein sequence ID" value="MBC9205253.1"/>
    <property type="molecule type" value="Genomic_DNA"/>
</dbReference>
<dbReference type="SUPFAM" id="SSF53850">
    <property type="entry name" value="Periplasmic binding protein-like II"/>
    <property type="match status" value="1"/>
</dbReference>
<dbReference type="RefSeq" id="WP_187782436.1">
    <property type="nucleotide sequence ID" value="NZ_JACTVA010000001.1"/>
</dbReference>
<dbReference type="Proteomes" id="UP000626026">
    <property type="component" value="Unassembled WGS sequence"/>
</dbReference>
<organism evidence="6 7">
    <name type="scientific">Teichococcus aerophilus</name>
    <dbReference type="NCBI Taxonomy" id="1224513"/>
    <lineage>
        <taxon>Bacteria</taxon>
        <taxon>Pseudomonadati</taxon>
        <taxon>Pseudomonadota</taxon>
        <taxon>Alphaproteobacteria</taxon>
        <taxon>Acetobacterales</taxon>
        <taxon>Roseomonadaceae</taxon>
        <taxon>Roseomonas</taxon>
    </lineage>
</organism>
<proteinExistence type="inferred from homology"/>
<keyword evidence="2" id="KW-0805">Transcription regulation</keyword>
<name>A0ABR7RFP4_9PROT</name>
<gene>
    <name evidence="6" type="ORF">IBL26_00280</name>
</gene>
<comment type="similarity">
    <text evidence="1">Belongs to the LysR transcriptional regulatory family.</text>
</comment>
<feature type="domain" description="HTH lysR-type" evidence="5">
    <location>
        <begin position="1"/>
        <end position="58"/>
    </location>
</feature>
<dbReference type="PANTHER" id="PTHR30427:SF1">
    <property type="entry name" value="TRANSCRIPTIONAL ACTIVATOR PROTEIN LYSR"/>
    <property type="match status" value="1"/>
</dbReference>
<keyword evidence="7" id="KW-1185">Reference proteome</keyword>
<dbReference type="InterPro" id="IPR036390">
    <property type="entry name" value="WH_DNA-bd_sf"/>
</dbReference>
<dbReference type="Pfam" id="PF00126">
    <property type="entry name" value="HTH_1"/>
    <property type="match status" value="1"/>
</dbReference>
<dbReference type="SUPFAM" id="SSF46785">
    <property type="entry name" value="Winged helix' DNA-binding domain"/>
    <property type="match status" value="1"/>
</dbReference>
<evidence type="ECO:0000256" key="2">
    <source>
        <dbReference type="ARBA" id="ARBA00023015"/>
    </source>
</evidence>
<evidence type="ECO:0000259" key="5">
    <source>
        <dbReference type="PROSITE" id="PS50931"/>
    </source>
</evidence>
<evidence type="ECO:0000256" key="4">
    <source>
        <dbReference type="ARBA" id="ARBA00023163"/>
    </source>
</evidence>
<protein>
    <submittedName>
        <fullName evidence="6">LysR family transcriptional regulator</fullName>
    </submittedName>
</protein>
<sequence>MTSRELEIFHAVMSSRSLTEAAASLGVSQPALSKALKRLEDKLRMPLFRRIKGRLHPTLEAESLFPESARLMQDIARLSTTATEMRDGESGLLRVAASSSIGIVIVPQAVASFAQVLPKVKVVSHFVPASAAAQLVAGNHVDVGLCLSPVVTPGTVLHSLATVPIACALPPGHALAARSVVRPRDLRGERLISFSSSTYFGQLLDEAFATDGAERRVMIELATAIQAPALVLRGAGVALVDSYMEGAGFPGLVWRPFAPQVMLPVNVVTSTLRPTSRLANRFLQHVADALQAHRITPASAPAGPATGTSSRARA</sequence>
<evidence type="ECO:0000256" key="3">
    <source>
        <dbReference type="ARBA" id="ARBA00023125"/>
    </source>
</evidence>
<dbReference type="Gene3D" id="3.40.190.290">
    <property type="match status" value="1"/>
</dbReference>
<dbReference type="Pfam" id="PF03466">
    <property type="entry name" value="LysR_substrate"/>
    <property type="match status" value="1"/>
</dbReference>
<evidence type="ECO:0000313" key="6">
    <source>
        <dbReference type="EMBL" id="MBC9205253.1"/>
    </source>
</evidence>
<dbReference type="InterPro" id="IPR036388">
    <property type="entry name" value="WH-like_DNA-bd_sf"/>
</dbReference>
<keyword evidence="3" id="KW-0238">DNA-binding</keyword>
<dbReference type="InterPro" id="IPR005119">
    <property type="entry name" value="LysR_subst-bd"/>
</dbReference>
<dbReference type="PRINTS" id="PR00039">
    <property type="entry name" value="HTHLYSR"/>
</dbReference>